<evidence type="ECO:0000256" key="2">
    <source>
        <dbReference type="ARBA" id="ARBA00022490"/>
    </source>
</evidence>
<evidence type="ECO:0000313" key="13">
    <source>
        <dbReference type="EMBL" id="EEF60223.1"/>
    </source>
</evidence>
<keyword evidence="4 10" id="KW-0479">Metal-binding</keyword>
<keyword evidence="6 10" id="KW-0378">Hydrolase</keyword>
<keyword evidence="8 10" id="KW-0630">Potassium</keyword>
<feature type="binding site" evidence="10">
    <location>
        <position position="258"/>
    </location>
    <ligand>
        <name>Mg(2+)</name>
        <dbReference type="ChEBI" id="CHEBI:18420"/>
    </ligand>
</feature>
<sequence>MLLDDTIAAIATPLGEGGLAVIRLSGREALSIADKSFQPVGKSSINPSAAPTHTIHYGRIIRHGQSVDEVLLAVMRAPRTLTREDVVEITCHGGLLPAKLVLDTVLENGARLAEPGEFTKRAFLNGRIDLAQAEAVADLIHARTELALTAANEQLAGKLSQRINALRDDMVKTLAHVEAHIDFPDEDISPDTKVKLIGRLERGLEFMEELLRTSNEGQILRRGIRAAIIGRPNAGKSSLLNQLLGRDRAIVSHIPGTTRDTIEETANVRGLPIVFVDTAGLREAGDEIEVEGIRRSRETLSKAEFILHVLDASEPLTMADENYLAEFSDKKRILVRNKMDLPAKLDLQTGIHAPVVEVCCLSGKGIETLKDAIKSMVWAGEIRAEMLQVMINSRHQEALNRARSATQRTITALKGDETLELVAMDLRIAVNAVGEIVGKTTTEDILDSIFSQFCIGK</sequence>
<dbReference type="Gene3D" id="3.40.50.300">
    <property type="entry name" value="P-loop containing nucleotide triphosphate hydrolases"/>
    <property type="match status" value="1"/>
</dbReference>
<dbReference type="GO" id="GO:0042802">
    <property type="term" value="F:identical protein binding"/>
    <property type="evidence" value="ECO:0007669"/>
    <property type="project" value="UniProtKB-ARBA"/>
</dbReference>
<dbReference type="Pfam" id="PF12631">
    <property type="entry name" value="MnmE_helical"/>
    <property type="match status" value="1"/>
</dbReference>
<dbReference type="GO" id="GO:0005829">
    <property type="term" value="C:cytosol"/>
    <property type="evidence" value="ECO:0007669"/>
    <property type="project" value="TreeGrafter"/>
</dbReference>
<dbReference type="GO" id="GO:0003924">
    <property type="term" value="F:GTPase activity"/>
    <property type="evidence" value="ECO:0007669"/>
    <property type="project" value="UniProtKB-UniRule"/>
</dbReference>
<dbReference type="OrthoDB" id="9805918at2"/>
<evidence type="ECO:0000256" key="7">
    <source>
        <dbReference type="ARBA" id="ARBA00022842"/>
    </source>
</evidence>
<feature type="binding site" evidence="10">
    <location>
        <begin position="252"/>
        <end position="258"/>
    </location>
    <ligand>
        <name>GTP</name>
        <dbReference type="ChEBI" id="CHEBI:37565"/>
    </ligand>
</feature>
<dbReference type="InterPro" id="IPR004520">
    <property type="entry name" value="GTPase_MnmE"/>
</dbReference>
<evidence type="ECO:0000256" key="6">
    <source>
        <dbReference type="ARBA" id="ARBA00022801"/>
    </source>
</evidence>
<evidence type="ECO:0000259" key="12">
    <source>
        <dbReference type="PROSITE" id="PS51709"/>
    </source>
</evidence>
<proteinExistence type="inferred from homology"/>
<dbReference type="NCBIfam" id="TIGR00231">
    <property type="entry name" value="small_GTP"/>
    <property type="match status" value="1"/>
</dbReference>
<dbReference type="CDD" id="cd14858">
    <property type="entry name" value="TrmE_N"/>
    <property type="match status" value="1"/>
</dbReference>
<feature type="binding site" evidence="10">
    <location>
        <position position="88"/>
    </location>
    <ligand>
        <name>(6S)-5-formyl-5,6,7,8-tetrahydrofolate</name>
        <dbReference type="ChEBI" id="CHEBI:57457"/>
    </ligand>
</feature>
<dbReference type="InterPro" id="IPR027368">
    <property type="entry name" value="MnmE_dom2"/>
</dbReference>
<organism evidence="13 14">
    <name type="scientific">Pedosphaera parvula (strain Ellin514)</name>
    <dbReference type="NCBI Taxonomy" id="320771"/>
    <lineage>
        <taxon>Bacteria</taxon>
        <taxon>Pseudomonadati</taxon>
        <taxon>Verrucomicrobiota</taxon>
        <taxon>Pedosphaerae</taxon>
        <taxon>Pedosphaerales</taxon>
        <taxon>Pedosphaeraceae</taxon>
        <taxon>Pedosphaera</taxon>
    </lineage>
</organism>
<comment type="caution">
    <text evidence="13">The sequence shown here is derived from an EMBL/GenBank/DDBJ whole genome shotgun (WGS) entry which is preliminary data.</text>
</comment>
<dbReference type="PANTHER" id="PTHR42714">
    <property type="entry name" value="TRNA MODIFICATION GTPASE GTPBP3"/>
    <property type="match status" value="1"/>
</dbReference>
<dbReference type="RefSeq" id="WP_007415789.1">
    <property type="nucleotide sequence ID" value="NZ_ABOX02000019.1"/>
</dbReference>
<feature type="binding site" evidence="10">
    <location>
        <position position="233"/>
    </location>
    <ligand>
        <name>K(+)</name>
        <dbReference type="ChEBI" id="CHEBI:29103"/>
    </ligand>
</feature>
<keyword evidence="7 10" id="KW-0460">Magnesium</keyword>
<keyword evidence="14" id="KW-1185">Reference proteome</keyword>
<protein>
    <recommendedName>
        <fullName evidence="10">tRNA modification GTPase MnmE</fullName>
        <ecNumber evidence="10">3.6.-.-</ecNumber>
    </recommendedName>
</protein>
<comment type="similarity">
    <text evidence="1 10 11">Belongs to the TRAFAC class TrmE-Era-EngA-EngB-Septin-like GTPase superfamily. TrmE GTPase family.</text>
</comment>
<dbReference type="InterPro" id="IPR018948">
    <property type="entry name" value="GTP-bd_TrmE_N"/>
</dbReference>
<evidence type="ECO:0000256" key="9">
    <source>
        <dbReference type="ARBA" id="ARBA00023134"/>
    </source>
</evidence>
<feature type="domain" description="TrmE-type G" evidence="12">
    <location>
        <begin position="223"/>
        <end position="378"/>
    </location>
</feature>
<dbReference type="Gene3D" id="1.20.120.430">
    <property type="entry name" value="tRNA modification GTPase MnmE domain 2"/>
    <property type="match status" value="1"/>
</dbReference>
<keyword evidence="9 10" id="KW-0342">GTP-binding</keyword>
<gene>
    <name evidence="10" type="primary">mnmE</name>
    <name evidence="10" type="synonym">trmE</name>
    <name evidence="13" type="ORF">Cflav_PD3282</name>
</gene>
<dbReference type="FunFam" id="3.40.50.300:FF:001376">
    <property type="entry name" value="tRNA modification GTPase MnmE"/>
    <property type="match status" value="1"/>
</dbReference>
<dbReference type="InterPro" id="IPR027266">
    <property type="entry name" value="TrmE/GcvT-like"/>
</dbReference>
<dbReference type="GO" id="GO:0030488">
    <property type="term" value="P:tRNA methylation"/>
    <property type="evidence" value="ECO:0007669"/>
    <property type="project" value="TreeGrafter"/>
</dbReference>
<dbReference type="InterPro" id="IPR006073">
    <property type="entry name" value="GTP-bd"/>
</dbReference>
<feature type="binding site" evidence="10">
    <location>
        <position position="457"/>
    </location>
    <ligand>
        <name>(6S)-5-formyl-5,6,7,8-tetrahydrofolate</name>
        <dbReference type="ChEBI" id="CHEBI:57457"/>
    </ligand>
</feature>
<dbReference type="InterPro" id="IPR005225">
    <property type="entry name" value="Small_GTP-bd"/>
</dbReference>
<keyword evidence="3 10" id="KW-0819">tRNA processing</keyword>
<keyword evidence="5 10" id="KW-0547">Nucleotide-binding</keyword>
<comment type="subcellular location">
    <subcellularLocation>
        <location evidence="10">Cytoplasm</location>
    </subcellularLocation>
</comment>
<dbReference type="EMBL" id="ABOX02000019">
    <property type="protein sequence ID" value="EEF60223.1"/>
    <property type="molecule type" value="Genomic_DNA"/>
</dbReference>
<feature type="binding site" evidence="10">
    <location>
        <position position="254"/>
    </location>
    <ligand>
        <name>K(+)</name>
        <dbReference type="ChEBI" id="CHEBI:29103"/>
    </ligand>
</feature>
<dbReference type="NCBIfam" id="NF003661">
    <property type="entry name" value="PRK05291.1-3"/>
    <property type="match status" value="1"/>
</dbReference>
<evidence type="ECO:0000256" key="10">
    <source>
        <dbReference type="HAMAP-Rule" id="MF_00379"/>
    </source>
</evidence>
<feature type="binding site" evidence="10">
    <location>
        <begin position="233"/>
        <end position="238"/>
    </location>
    <ligand>
        <name>GTP</name>
        <dbReference type="ChEBI" id="CHEBI:37565"/>
    </ligand>
</feature>
<feature type="binding site" evidence="10">
    <location>
        <position position="257"/>
    </location>
    <ligand>
        <name>K(+)</name>
        <dbReference type="ChEBI" id="CHEBI:29103"/>
    </ligand>
</feature>
<feature type="binding site" evidence="10">
    <location>
        <position position="237"/>
    </location>
    <ligand>
        <name>Mg(2+)</name>
        <dbReference type="ChEBI" id="CHEBI:18420"/>
    </ligand>
</feature>
<accession>B9XIZ6</accession>
<dbReference type="AlphaFoldDB" id="B9XIZ6"/>
<comment type="subunit">
    <text evidence="10">Homodimer. Heterotetramer of two MnmE and two MnmG subunits.</text>
</comment>
<dbReference type="CDD" id="cd04164">
    <property type="entry name" value="trmE"/>
    <property type="match status" value="1"/>
</dbReference>
<dbReference type="SUPFAM" id="SSF52540">
    <property type="entry name" value="P-loop containing nucleoside triphosphate hydrolases"/>
    <property type="match status" value="1"/>
</dbReference>
<comment type="function">
    <text evidence="10">Exhibits a very high intrinsic GTPase hydrolysis rate. Involved in the addition of a carboxymethylaminomethyl (cmnm) group at the wobble position (U34) of certain tRNAs, forming tRNA-cmnm(5)s(2)U34.</text>
</comment>
<dbReference type="STRING" id="320771.Cflav_PD3282"/>
<evidence type="ECO:0000256" key="8">
    <source>
        <dbReference type="ARBA" id="ARBA00022958"/>
    </source>
</evidence>
<dbReference type="FunFam" id="3.30.1360.120:FF:000003">
    <property type="entry name" value="tRNA modification GTPase MnmE"/>
    <property type="match status" value="1"/>
</dbReference>
<dbReference type="Pfam" id="PF01926">
    <property type="entry name" value="MMR_HSR1"/>
    <property type="match status" value="1"/>
</dbReference>
<dbReference type="NCBIfam" id="TIGR00450">
    <property type="entry name" value="mnmE_trmE_thdF"/>
    <property type="match status" value="1"/>
</dbReference>
<dbReference type="EC" id="3.6.-.-" evidence="10"/>
<dbReference type="InterPro" id="IPR031168">
    <property type="entry name" value="G_TrmE"/>
</dbReference>
<evidence type="ECO:0000256" key="1">
    <source>
        <dbReference type="ARBA" id="ARBA00011043"/>
    </source>
</evidence>
<comment type="caution">
    <text evidence="10">Lacks conserved residue(s) required for the propagation of feature annotation.</text>
</comment>
<dbReference type="Pfam" id="PF10396">
    <property type="entry name" value="TrmE_N"/>
    <property type="match status" value="1"/>
</dbReference>
<dbReference type="GO" id="GO:0002098">
    <property type="term" value="P:tRNA wobble uridine modification"/>
    <property type="evidence" value="ECO:0007669"/>
    <property type="project" value="TreeGrafter"/>
</dbReference>
<dbReference type="Proteomes" id="UP000003688">
    <property type="component" value="Unassembled WGS sequence"/>
</dbReference>
<keyword evidence="2 10" id="KW-0963">Cytoplasm</keyword>
<dbReference type="HAMAP" id="MF_00379">
    <property type="entry name" value="GTPase_MnmE"/>
    <property type="match status" value="1"/>
</dbReference>
<name>B9XIZ6_PEDPL</name>
<evidence type="ECO:0000256" key="11">
    <source>
        <dbReference type="RuleBase" id="RU003313"/>
    </source>
</evidence>
<evidence type="ECO:0000256" key="3">
    <source>
        <dbReference type="ARBA" id="ARBA00022694"/>
    </source>
</evidence>
<feature type="binding site" evidence="10">
    <location>
        <begin position="277"/>
        <end position="280"/>
    </location>
    <ligand>
        <name>GTP</name>
        <dbReference type="ChEBI" id="CHEBI:37565"/>
    </ligand>
</feature>
<dbReference type="GO" id="GO:0005525">
    <property type="term" value="F:GTP binding"/>
    <property type="evidence" value="ECO:0007669"/>
    <property type="project" value="UniProtKB-UniRule"/>
</dbReference>
<feature type="binding site" evidence="10">
    <location>
        <position position="23"/>
    </location>
    <ligand>
        <name>(6S)-5-formyl-5,6,7,8-tetrahydrofolate</name>
        <dbReference type="ChEBI" id="CHEBI:57457"/>
    </ligand>
</feature>
<dbReference type="InterPro" id="IPR027417">
    <property type="entry name" value="P-loop_NTPase"/>
</dbReference>
<feature type="binding site" evidence="10">
    <location>
        <position position="252"/>
    </location>
    <ligand>
        <name>K(+)</name>
        <dbReference type="ChEBI" id="CHEBI:29103"/>
    </ligand>
</feature>
<dbReference type="Gene3D" id="3.30.1360.120">
    <property type="entry name" value="Probable tRNA modification gtpase trme, domain 1"/>
    <property type="match status" value="1"/>
</dbReference>
<evidence type="ECO:0000313" key="14">
    <source>
        <dbReference type="Proteomes" id="UP000003688"/>
    </source>
</evidence>
<dbReference type="PANTHER" id="PTHR42714:SF2">
    <property type="entry name" value="TRNA MODIFICATION GTPASE GTPBP3, MITOCHONDRIAL"/>
    <property type="match status" value="1"/>
</dbReference>
<dbReference type="PROSITE" id="PS51709">
    <property type="entry name" value="G_TRME"/>
    <property type="match status" value="1"/>
</dbReference>
<dbReference type="GO" id="GO:0046872">
    <property type="term" value="F:metal ion binding"/>
    <property type="evidence" value="ECO:0007669"/>
    <property type="project" value="UniProtKB-KW"/>
</dbReference>
<reference evidence="13 14" key="1">
    <citation type="journal article" date="2011" name="J. Bacteriol.">
        <title>Genome sequence of 'Pedosphaera parvula' Ellin514, an aerobic Verrucomicrobial isolate from pasture soil.</title>
        <authorList>
            <person name="Kant R."/>
            <person name="van Passel M.W."/>
            <person name="Sangwan P."/>
            <person name="Palva A."/>
            <person name="Lucas S."/>
            <person name="Copeland A."/>
            <person name="Lapidus A."/>
            <person name="Glavina Del Rio T."/>
            <person name="Dalin E."/>
            <person name="Tice H."/>
            <person name="Bruce D."/>
            <person name="Goodwin L."/>
            <person name="Pitluck S."/>
            <person name="Chertkov O."/>
            <person name="Larimer F.W."/>
            <person name="Land M.L."/>
            <person name="Hauser L."/>
            <person name="Brettin T.S."/>
            <person name="Detter J.C."/>
            <person name="Han S."/>
            <person name="de Vos W.M."/>
            <person name="Janssen P.H."/>
            <person name="Smidt H."/>
        </authorList>
    </citation>
    <scope>NUCLEOTIDE SEQUENCE [LARGE SCALE GENOMIC DNA]</scope>
    <source>
        <strain evidence="13 14">Ellin514</strain>
    </source>
</reference>
<feature type="binding site" evidence="10">
    <location>
        <position position="127"/>
    </location>
    <ligand>
        <name>(6S)-5-formyl-5,6,7,8-tetrahydrofolate</name>
        <dbReference type="ChEBI" id="CHEBI:57457"/>
    </ligand>
</feature>
<dbReference type="InterPro" id="IPR025867">
    <property type="entry name" value="MnmE_helical"/>
</dbReference>
<comment type="cofactor">
    <cofactor evidence="10">
        <name>K(+)</name>
        <dbReference type="ChEBI" id="CHEBI:29103"/>
    </cofactor>
    <text evidence="10">Binds 1 potassium ion per subunit.</text>
</comment>
<evidence type="ECO:0000256" key="5">
    <source>
        <dbReference type="ARBA" id="ARBA00022741"/>
    </source>
</evidence>
<evidence type="ECO:0000256" key="4">
    <source>
        <dbReference type="ARBA" id="ARBA00022723"/>
    </source>
</evidence>